<dbReference type="Proteomes" id="UP000177434">
    <property type="component" value="Unassembled WGS sequence"/>
</dbReference>
<dbReference type="InterPro" id="IPR019606">
    <property type="entry name" value="GerMN"/>
</dbReference>
<gene>
    <name evidence="3" type="ORF">A2400_00830</name>
</gene>
<evidence type="ECO:0000313" key="4">
    <source>
        <dbReference type="Proteomes" id="UP000177434"/>
    </source>
</evidence>
<organism evidence="3 4">
    <name type="scientific">candidate division WS6 bacterium RIFOXYB1_FULL_33_14</name>
    <dbReference type="NCBI Taxonomy" id="1817896"/>
    <lineage>
        <taxon>Bacteria</taxon>
        <taxon>Candidatus Dojkabacteria</taxon>
    </lineage>
</organism>
<protein>
    <recommendedName>
        <fullName evidence="2">GerMN domain-containing protein</fullName>
    </recommendedName>
</protein>
<keyword evidence="1" id="KW-1133">Transmembrane helix</keyword>
<dbReference type="EMBL" id="MEUN01000092">
    <property type="protein sequence ID" value="OGC44068.1"/>
    <property type="molecule type" value="Genomic_DNA"/>
</dbReference>
<accession>A0A1F4UGI4</accession>
<evidence type="ECO:0000256" key="1">
    <source>
        <dbReference type="SAM" id="Phobius"/>
    </source>
</evidence>
<keyword evidence="1" id="KW-0812">Transmembrane</keyword>
<comment type="caution">
    <text evidence="3">The sequence shown here is derived from an EMBL/GenBank/DDBJ whole genome shotgun (WGS) entry which is preliminary data.</text>
</comment>
<feature type="transmembrane region" description="Helical" evidence="1">
    <location>
        <begin position="39"/>
        <end position="59"/>
    </location>
</feature>
<dbReference type="Pfam" id="PF10646">
    <property type="entry name" value="Germane"/>
    <property type="match status" value="1"/>
</dbReference>
<evidence type="ECO:0000259" key="2">
    <source>
        <dbReference type="SMART" id="SM00909"/>
    </source>
</evidence>
<feature type="domain" description="GerMN" evidence="2">
    <location>
        <begin position="243"/>
        <end position="334"/>
    </location>
</feature>
<keyword evidence="1" id="KW-0472">Membrane</keyword>
<dbReference type="AlphaFoldDB" id="A0A1F4UGI4"/>
<reference evidence="3 4" key="1">
    <citation type="journal article" date="2016" name="Nat. Commun.">
        <title>Thousands of microbial genomes shed light on interconnected biogeochemical processes in an aquifer system.</title>
        <authorList>
            <person name="Anantharaman K."/>
            <person name="Brown C.T."/>
            <person name="Hug L.A."/>
            <person name="Sharon I."/>
            <person name="Castelle C.J."/>
            <person name="Probst A.J."/>
            <person name="Thomas B.C."/>
            <person name="Singh A."/>
            <person name="Wilkins M.J."/>
            <person name="Karaoz U."/>
            <person name="Brodie E.L."/>
            <person name="Williams K.H."/>
            <person name="Hubbard S.S."/>
            <person name="Banfield J.F."/>
        </authorList>
    </citation>
    <scope>NUCLEOTIDE SEQUENCE [LARGE SCALE GENOMIC DNA]</scope>
</reference>
<proteinExistence type="predicted"/>
<sequence length="335" mass="37678">MYISSLNYIQIFRILKFLIERVYYECILLYVGYTMVKNIVLIFSILFLSIFLVGLAYILKNKDICCKYELCKQLTTICVEEEGNEQGEESEKGDIIYLEGVKDGDVLSVDDEILGRAPSSWYFEGTFPVRIFNQRGDEIASLFAIATEEWTQDGYVPFSLELHSNLIDLKEESVVVMQFEKDNPSGLEENADYFKISVTLQPLEEAKTITFKVFFPNDTISEMEDCSLVMPIVRRVPYTVAVGRAALEELFKGLAGTEPDEGYFTNIPDGVKVQSLNIENGIAKVDLSKELEEGVGGSCMVASITAQITETLKQFPTVDSVVISIDGRTEDILQP</sequence>
<evidence type="ECO:0000313" key="3">
    <source>
        <dbReference type="EMBL" id="OGC44068.1"/>
    </source>
</evidence>
<dbReference type="SMART" id="SM00909">
    <property type="entry name" value="Germane"/>
    <property type="match status" value="1"/>
</dbReference>
<name>A0A1F4UGI4_9BACT</name>